<protein>
    <submittedName>
        <fullName evidence="6">Predicted dehydrogenase</fullName>
    </submittedName>
</protein>
<keyword evidence="7" id="KW-1185">Reference proteome</keyword>
<dbReference type="GO" id="GO:0016491">
    <property type="term" value="F:oxidoreductase activity"/>
    <property type="evidence" value="ECO:0007669"/>
    <property type="project" value="UniProtKB-KW"/>
</dbReference>
<reference evidence="6 7" key="1">
    <citation type="submission" date="2016-11" db="EMBL/GenBank/DDBJ databases">
        <authorList>
            <person name="Jaros S."/>
            <person name="Januszkiewicz K."/>
            <person name="Wedrychowicz H."/>
        </authorList>
    </citation>
    <scope>NUCLEOTIDE SEQUENCE [LARGE SCALE GENOMIC DNA]</scope>
    <source>
        <strain evidence="6 7">DSM 14916</strain>
    </source>
</reference>
<dbReference type="PANTHER" id="PTHR22604">
    <property type="entry name" value="OXIDOREDUCTASES"/>
    <property type="match status" value="1"/>
</dbReference>
<name>A0A1M6LW12_9PROT</name>
<dbReference type="Proteomes" id="UP000184387">
    <property type="component" value="Unassembled WGS sequence"/>
</dbReference>
<organism evidence="6 7">
    <name type="scientific">Muricoccus roseus</name>
    <dbReference type="NCBI Taxonomy" id="198092"/>
    <lineage>
        <taxon>Bacteria</taxon>
        <taxon>Pseudomonadati</taxon>
        <taxon>Pseudomonadota</taxon>
        <taxon>Alphaproteobacteria</taxon>
        <taxon>Acetobacterales</taxon>
        <taxon>Roseomonadaceae</taxon>
        <taxon>Muricoccus</taxon>
    </lineage>
</organism>
<dbReference type="PROSITE" id="PS51318">
    <property type="entry name" value="TAT"/>
    <property type="match status" value="1"/>
</dbReference>
<feature type="domain" description="GFO/IDH/MocA-like oxidoreductase" evidence="5">
    <location>
        <begin position="210"/>
        <end position="331"/>
    </location>
</feature>
<dbReference type="Gene3D" id="3.40.50.720">
    <property type="entry name" value="NAD(P)-binding Rossmann-like Domain"/>
    <property type="match status" value="1"/>
</dbReference>
<evidence type="ECO:0000313" key="7">
    <source>
        <dbReference type="Proteomes" id="UP000184387"/>
    </source>
</evidence>
<dbReference type="InterPro" id="IPR000683">
    <property type="entry name" value="Gfo/Idh/MocA-like_OxRdtase_N"/>
</dbReference>
<keyword evidence="2" id="KW-0560">Oxidoreductase</keyword>
<evidence type="ECO:0000256" key="2">
    <source>
        <dbReference type="ARBA" id="ARBA00023002"/>
    </source>
</evidence>
<dbReference type="InterPro" id="IPR008354">
    <property type="entry name" value="Glc-Fru_OxRdtase_bac"/>
</dbReference>
<feature type="region of interest" description="Disordered" evidence="3">
    <location>
        <begin position="405"/>
        <end position="428"/>
    </location>
</feature>
<dbReference type="AlphaFoldDB" id="A0A1M6LW12"/>
<dbReference type="SUPFAM" id="SSF55347">
    <property type="entry name" value="Glyceraldehyde-3-phosphate dehydrogenase-like, C-terminal domain"/>
    <property type="match status" value="1"/>
</dbReference>
<feature type="domain" description="Gfo/Idh/MocA-like oxidoreductase N-terminal" evidence="4">
    <location>
        <begin position="78"/>
        <end position="201"/>
    </location>
</feature>
<dbReference type="OrthoDB" id="9792935at2"/>
<dbReference type="InterPro" id="IPR050984">
    <property type="entry name" value="Gfo/Idh/MocA_domain"/>
</dbReference>
<dbReference type="PRINTS" id="PR01775">
    <property type="entry name" value="GLFROXRDTASE"/>
</dbReference>
<sequence length="428" mass="46253">MPQDSDGGASRRGLLRAGGLTAAGLALGGAGAPGYPPPTGTDLGGVSEGRVLFPNWRGEAEPPPAAAPNPVPPGERIGYAIIGLGRISVEEMLPALGEAKGSRAVALVSGSPEKARVVARRYGIPQEAIHSYEEMERLRDNPAVQAVYIALPNAQHREYTERAAAIGKHVLCEKPMATTPEDAAAMVAACERARVKLMIAYRCQYEPNNREAIRMVRSGELGKLRFIEATNVQSSGTAPQWRFSKALAGGGALPDIGLYCLNATRYITGEEPVDVFARQYSPPGDARWKEIEESVAFTLRFPSGVMANCLCGYDAFNDKTMRLHFERGTIEMPNAFAYTGQQFYIARREGDVAGRLQKRIEEKNQFALEIDHFSDCIRADRRPHTPGEEGAQDQALMAAIYRSAAEGRPVELPRPPGPTRGPEPAGQG</sequence>
<gene>
    <name evidence="6" type="ORF">SAMN02745194_03292</name>
</gene>
<dbReference type="STRING" id="198092.SAMN02745194_03292"/>
<dbReference type="EMBL" id="FQZF01000019">
    <property type="protein sequence ID" value="SHJ75417.1"/>
    <property type="molecule type" value="Genomic_DNA"/>
</dbReference>
<dbReference type="Pfam" id="PF01408">
    <property type="entry name" value="GFO_IDH_MocA"/>
    <property type="match status" value="1"/>
</dbReference>
<dbReference type="InterPro" id="IPR006311">
    <property type="entry name" value="TAT_signal"/>
</dbReference>
<comment type="similarity">
    <text evidence="1">Belongs to the Gfo/Idh/MocA family.</text>
</comment>
<dbReference type="Pfam" id="PF22725">
    <property type="entry name" value="GFO_IDH_MocA_C3"/>
    <property type="match status" value="1"/>
</dbReference>
<proteinExistence type="inferred from homology"/>
<dbReference type="InterPro" id="IPR055170">
    <property type="entry name" value="GFO_IDH_MocA-like_dom"/>
</dbReference>
<dbReference type="RefSeq" id="WP_073136646.1">
    <property type="nucleotide sequence ID" value="NZ_FQZF01000019.1"/>
</dbReference>
<evidence type="ECO:0000256" key="1">
    <source>
        <dbReference type="ARBA" id="ARBA00010928"/>
    </source>
</evidence>
<dbReference type="Gene3D" id="3.30.360.10">
    <property type="entry name" value="Dihydrodipicolinate Reductase, domain 2"/>
    <property type="match status" value="1"/>
</dbReference>
<evidence type="ECO:0000313" key="6">
    <source>
        <dbReference type="EMBL" id="SHJ75417.1"/>
    </source>
</evidence>
<evidence type="ECO:0000259" key="5">
    <source>
        <dbReference type="Pfam" id="PF22725"/>
    </source>
</evidence>
<evidence type="ECO:0000259" key="4">
    <source>
        <dbReference type="Pfam" id="PF01408"/>
    </source>
</evidence>
<dbReference type="GO" id="GO:0000166">
    <property type="term" value="F:nucleotide binding"/>
    <property type="evidence" value="ECO:0007669"/>
    <property type="project" value="InterPro"/>
</dbReference>
<dbReference type="SUPFAM" id="SSF51735">
    <property type="entry name" value="NAD(P)-binding Rossmann-fold domains"/>
    <property type="match status" value="1"/>
</dbReference>
<feature type="compositionally biased region" description="Pro residues" evidence="3">
    <location>
        <begin position="412"/>
        <end position="421"/>
    </location>
</feature>
<accession>A0A1M6LW12</accession>
<dbReference type="InterPro" id="IPR036291">
    <property type="entry name" value="NAD(P)-bd_dom_sf"/>
</dbReference>
<evidence type="ECO:0000256" key="3">
    <source>
        <dbReference type="SAM" id="MobiDB-lite"/>
    </source>
</evidence>
<dbReference type="PANTHER" id="PTHR22604:SF105">
    <property type="entry name" value="TRANS-1,2-DIHYDROBENZENE-1,2-DIOL DEHYDROGENASE"/>
    <property type="match status" value="1"/>
</dbReference>